<dbReference type="STRING" id="331113.SNE_A18890"/>
<proteinExistence type="inferred from homology"/>
<dbReference type="NCBIfam" id="TIGR00071">
    <property type="entry name" value="hisT_truA"/>
    <property type="match status" value="1"/>
</dbReference>
<dbReference type="KEGG" id="sng:SNE_A18890"/>
<dbReference type="HAMAP" id="MF_00171">
    <property type="entry name" value="TruA"/>
    <property type="match status" value="1"/>
</dbReference>
<evidence type="ECO:0000256" key="7">
    <source>
        <dbReference type="RuleBase" id="RU003792"/>
    </source>
</evidence>
<comment type="subunit">
    <text evidence="4">Homodimer.</text>
</comment>
<dbReference type="InterPro" id="IPR020094">
    <property type="entry name" value="TruA/RsuA/RluB/E/F_N"/>
</dbReference>
<dbReference type="InterPro" id="IPR001406">
    <property type="entry name" value="PsdUridine_synth_TruA"/>
</dbReference>
<sequence>MSKYKITLSYDGYPFGGWQIQPNTSSIQGHLQQVFELLIGEPITVIGSGRTDAGVHAKKQVAHFETEKELPSTFLDDANSKLPSEIRLLSIEKVEANFHARFSAVQKTYHYHISTAPVLSPFECRYRTHLYYEMDLENLQQALKYFIGTHDFSSFANERGTPCSPIKTLHALNYVPEGDGKFRLEFTGNGFLYKMVRNLVGTLVYVARGKLSLKELSDLIEAKNRRLAPPPAPPQGLFLTSVEYK</sequence>
<dbReference type="Gene3D" id="3.30.70.660">
    <property type="entry name" value="Pseudouridine synthase I, catalytic domain, C-terminal subdomain"/>
    <property type="match status" value="1"/>
</dbReference>
<evidence type="ECO:0000259" key="8">
    <source>
        <dbReference type="Pfam" id="PF01416"/>
    </source>
</evidence>
<name>F8L3C2_SIMNZ</name>
<evidence type="ECO:0000313" key="10">
    <source>
        <dbReference type="Proteomes" id="UP000000496"/>
    </source>
</evidence>
<dbReference type="SUPFAM" id="SSF55120">
    <property type="entry name" value="Pseudouridine synthase"/>
    <property type="match status" value="1"/>
</dbReference>
<dbReference type="RefSeq" id="WP_013944232.1">
    <property type="nucleotide sequence ID" value="NC_015713.1"/>
</dbReference>
<evidence type="ECO:0000256" key="6">
    <source>
        <dbReference type="PIRSR" id="PIRSR001430-2"/>
    </source>
</evidence>
<dbReference type="PIRSF" id="PIRSF001430">
    <property type="entry name" value="tRNA_psdUrid_synth"/>
    <property type="match status" value="1"/>
</dbReference>
<comment type="catalytic activity">
    <reaction evidence="4 7">
        <text>uridine(38/39/40) in tRNA = pseudouridine(38/39/40) in tRNA</text>
        <dbReference type="Rhea" id="RHEA:22376"/>
        <dbReference type="Rhea" id="RHEA-COMP:10085"/>
        <dbReference type="Rhea" id="RHEA-COMP:10087"/>
        <dbReference type="ChEBI" id="CHEBI:65314"/>
        <dbReference type="ChEBI" id="CHEBI:65315"/>
        <dbReference type="EC" id="5.4.99.12"/>
    </reaction>
</comment>
<comment type="caution">
    <text evidence="4">Lacks conserved residue(s) required for the propagation of feature annotation.</text>
</comment>
<evidence type="ECO:0000256" key="4">
    <source>
        <dbReference type="HAMAP-Rule" id="MF_00171"/>
    </source>
</evidence>
<dbReference type="EC" id="5.4.99.12" evidence="4"/>
<evidence type="ECO:0000256" key="1">
    <source>
        <dbReference type="ARBA" id="ARBA00009375"/>
    </source>
</evidence>
<evidence type="ECO:0000256" key="3">
    <source>
        <dbReference type="ARBA" id="ARBA00023235"/>
    </source>
</evidence>
<dbReference type="EMBL" id="FR872582">
    <property type="protein sequence ID" value="CCB89766.1"/>
    <property type="molecule type" value="Genomic_DNA"/>
</dbReference>
<dbReference type="InterPro" id="IPR020103">
    <property type="entry name" value="PsdUridine_synth_cat_dom_sf"/>
</dbReference>
<dbReference type="AlphaFoldDB" id="F8L3C2"/>
<dbReference type="CDD" id="cd02570">
    <property type="entry name" value="PseudoU_synth_EcTruA"/>
    <property type="match status" value="1"/>
</dbReference>
<feature type="active site" description="Nucleophile" evidence="4 5">
    <location>
        <position position="52"/>
    </location>
</feature>
<keyword evidence="10" id="KW-1185">Reference proteome</keyword>
<dbReference type="Gene3D" id="3.30.70.580">
    <property type="entry name" value="Pseudouridine synthase I, catalytic domain, N-terminal subdomain"/>
    <property type="match status" value="1"/>
</dbReference>
<comment type="function">
    <text evidence="4">Formation of pseudouridine at positions 38, 39 and 40 in the anticodon stem and loop of transfer RNAs.</text>
</comment>
<dbReference type="eggNOG" id="COG0101">
    <property type="taxonomic scope" value="Bacteria"/>
</dbReference>
<dbReference type="Proteomes" id="UP000000496">
    <property type="component" value="Chromosome gsn.131"/>
</dbReference>
<protein>
    <recommendedName>
        <fullName evidence="4">tRNA pseudouridine synthase A</fullName>
        <ecNumber evidence="4">5.4.99.12</ecNumber>
    </recommendedName>
    <alternativeName>
        <fullName evidence="4">tRNA pseudouridine(38-40) synthase</fullName>
    </alternativeName>
    <alternativeName>
        <fullName evidence="4">tRNA pseudouridylate synthase I</fullName>
    </alternativeName>
    <alternativeName>
        <fullName evidence="4">tRNA-uridine isomerase I</fullName>
    </alternativeName>
</protein>
<dbReference type="InterPro" id="IPR020095">
    <property type="entry name" value="PsdUridine_synth_TruA_C"/>
</dbReference>
<dbReference type="PANTHER" id="PTHR11142:SF0">
    <property type="entry name" value="TRNA PSEUDOURIDINE SYNTHASE-LIKE 1"/>
    <property type="match status" value="1"/>
</dbReference>
<feature type="domain" description="Pseudouridine synthase I TruA alpha/beta" evidence="8">
    <location>
        <begin position="15"/>
        <end position="102"/>
    </location>
</feature>
<dbReference type="GO" id="GO:0160147">
    <property type="term" value="F:tRNA pseudouridine(38-40) synthase activity"/>
    <property type="evidence" value="ECO:0007669"/>
    <property type="project" value="UniProtKB-EC"/>
</dbReference>
<organism evidence="9 10">
    <name type="scientific">Simkania negevensis (strain ATCC VR-1471 / DSM 27360 / Z)</name>
    <dbReference type="NCBI Taxonomy" id="331113"/>
    <lineage>
        <taxon>Bacteria</taxon>
        <taxon>Pseudomonadati</taxon>
        <taxon>Chlamydiota</taxon>
        <taxon>Chlamydiia</taxon>
        <taxon>Parachlamydiales</taxon>
        <taxon>Simkaniaceae</taxon>
        <taxon>Simkania</taxon>
    </lineage>
</organism>
<keyword evidence="3 4" id="KW-0413">Isomerase</keyword>
<dbReference type="FunFam" id="3.30.70.580:FF:000001">
    <property type="entry name" value="tRNA pseudouridine synthase A"/>
    <property type="match status" value="1"/>
</dbReference>
<evidence type="ECO:0000313" key="9">
    <source>
        <dbReference type="EMBL" id="CCB89766.1"/>
    </source>
</evidence>
<comment type="similarity">
    <text evidence="1 4 7">Belongs to the tRNA pseudouridine synthase TruA family.</text>
</comment>
<accession>F8L3C2</accession>
<gene>
    <name evidence="9" type="primary">truA1</name>
    <name evidence="4" type="synonym">truA</name>
    <name evidence="9" type="ordered locus">SNE_A18890</name>
</gene>
<reference evidence="9 10" key="1">
    <citation type="journal article" date="2011" name="Mol. Biol. Evol.">
        <title>Unity in variety--the pan-genome of the Chlamydiae.</title>
        <authorList>
            <person name="Collingro A."/>
            <person name="Tischler P."/>
            <person name="Weinmaier T."/>
            <person name="Penz T."/>
            <person name="Heinz E."/>
            <person name="Brunham R.C."/>
            <person name="Read T.D."/>
            <person name="Bavoil P.M."/>
            <person name="Sachse K."/>
            <person name="Kahane S."/>
            <person name="Friedman M.G."/>
            <person name="Rattei T."/>
            <person name="Myers G.S."/>
            <person name="Horn M."/>
        </authorList>
    </citation>
    <scope>NUCLEOTIDE SEQUENCE [LARGE SCALE GENOMIC DNA]</scope>
    <source>
        <strain evidence="10">ATCC VR-1471 / Z</strain>
    </source>
</reference>
<dbReference type="InterPro" id="IPR020097">
    <property type="entry name" value="PsdUridine_synth_TruA_a/b_dom"/>
</dbReference>
<evidence type="ECO:0000256" key="2">
    <source>
        <dbReference type="ARBA" id="ARBA00022694"/>
    </source>
</evidence>
<dbReference type="GO" id="GO:0003723">
    <property type="term" value="F:RNA binding"/>
    <property type="evidence" value="ECO:0007669"/>
    <property type="project" value="InterPro"/>
</dbReference>
<dbReference type="HOGENOM" id="CLU_014673_0_1_0"/>
<dbReference type="Pfam" id="PF01416">
    <property type="entry name" value="PseudoU_synth_1"/>
    <property type="match status" value="2"/>
</dbReference>
<keyword evidence="2 4" id="KW-0819">tRNA processing</keyword>
<dbReference type="OrthoDB" id="9811823at2"/>
<dbReference type="PANTHER" id="PTHR11142">
    <property type="entry name" value="PSEUDOURIDYLATE SYNTHASE"/>
    <property type="match status" value="1"/>
</dbReference>
<dbReference type="GO" id="GO:0031119">
    <property type="term" value="P:tRNA pseudouridine synthesis"/>
    <property type="evidence" value="ECO:0007669"/>
    <property type="project" value="UniProtKB-UniRule"/>
</dbReference>
<feature type="binding site" evidence="4 6">
    <location>
        <position position="109"/>
    </location>
    <ligand>
        <name>substrate</name>
    </ligand>
</feature>
<feature type="domain" description="Pseudouridine synthase I TruA alpha/beta" evidence="8">
    <location>
        <begin position="142"/>
        <end position="244"/>
    </location>
</feature>
<evidence type="ECO:0000256" key="5">
    <source>
        <dbReference type="PIRSR" id="PIRSR001430-1"/>
    </source>
</evidence>